<name>A0ABW7ZUC2_9ACTN</name>
<comment type="caution">
    <text evidence="2">The sequence shown here is derived from an EMBL/GenBank/DDBJ whole genome shotgun (WGS) entry which is preliminary data.</text>
</comment>
<dbReference type="Proteomes" id="UP001612812">
    <property type="component" value="Unassembled WGS sequence"/>
</dbReference>
<evidence type="ECO:0000313" key="3">
    <source>
        <dbReference type="Proteomes" id="UP001612812"/>
    </source>
</evidence>
<reference evidence="2 3" key="1">
    <citation type="submission" date="2024-10" db="EMBL/GenBank/DDBJ databases">
        <title>The Natural Products Discovery Center: Release of the First 8490 Sequenced Strains for Exploring Actinobacteria Biosynthetic Diversity.</title>
        <authorList>
            <person name="Kalkreuter E."/>
            <person name="Kautsar S.A."/>
            <person name="Yang D."/>
            <person name="Bader C.D."/>
            <person name="Teijaro C.N."/>
            <person name="Fluegel L."/>
            <person name="Davis C.M."/>
            <person name="Simpson J.R."/>
            <person name="Lauterbach L."/>
            <person name="Steele A.D."/>
            <person name="Gui C."/>
            <person name="Meng S."/>
            <person name="Li G."/>
            <person name="Viehrig K."/>
            <person name="Ye F."/>
            <person name="Su P."/>
            <person name="Kiefer A.F."/>
            <person name="Nichols A."/>
            <person name="Cepeda A.J."/>
            <person name="Yan W."/>
            <person name="Fan B."/>
            <person name="Jiang Y."/>
            <person name="Adhikari A."/>
            <person name="Zheng C.-J."/>
            <person name="Schuster L."/>
            <person name="Cowan T.M."/>
            <person name="Smanski M.J."/>
            <person name="Chevrette M.G."/>
            <person name="De Carvalho L.P.S."/>
            <person name="Shen B."/>
        </authorList>
    </citation>
    <scope>NUCLEOTIDE SEQUENCE [LARGE SCALE GENOMIC DNA]</scope>
    <source>
        <strain evidence="2 3">NPDC049845</strain>
    </source>
</reference>
<evidence type="ECO:0008006" key="4">
    <source>
        <dbReference type="Google" id="ProtNLM"/>
    </source>
</evidence>
<evidence type="ECO:0000313" key="2">
    <source>
        <dbReference type="EMBL" id="MFI7266422.1"/>
    </source>
</evidence>
<evidence type="ECO:0000256" key="1">
    <source>
        <dbReference type="SAM" id="MobiDB-lite"/>
    </source>
</evidence>
<accession>A0ABW7ZUC2</accession>
<sequence>MRLPKIPSLPGVPSYDLVDHYPDLAPLRRALRARDWPAVVAYFDQLPEHDDPTVATAMVAETRGVETFLRGAGGGPAESTLAGTLLGARLVWMAWQARGSARARYTSSRQFASFHQILHEAERVLAEVTAEEPGNIAAWTARLRTARGLGMGQAEANRRYERAAKARPDPFFAQLTHVQQLCPKWGGSLDRLLGFARHCAQTAPPGSLNAAAVADAHLEVAYESGIAHLRSPAVLHEIRGAVARSVGHPDYRPVHGWVQAECSFSYVLWLAGDPAGAAARLAALGNRVTIYPWGSAGELRTARRKLRGAAARRSGAGHRPARVGSPHE</sequence>
<organism evidence="2 3">
    <name type="scientific">Micromonospora maritima</name>
    <dbReference type="NCBI Taxonomy" id="986711"/>
    <lineage>
        <taxon>Bacteria</taxon>
        <taxon>Bacillati</taxon>
        <taxon>Actinomycetota</taxon>
        <taxon>Actinomycetes</taxon>
        <taxon>Micromonosporales</taxon>
        <taxon>Micromonosporaceae</taxon>
        <taxon>Micromonospora</taxon>
    </lineage>
</organism>
<proteinExistence type="predicted"/>
<dbReference type="EMBL" id="JBITLE010000019">
    <property type="protein sequence ID" value="MFI7266422.1"/>
    <property type="molecule type" value="Genomic_DNA"/>
</dbReference>
<dbReference type="RefSeq" id="WP_396771742.1">
    <property type="nucleotide sequence ID" value="NZ_JBITLA010000021.1"/>
</dbReference>
<protein>
    <recommendedName>
        <fullName evidence="4">DUF4034 domain-containing protein</fullName>
    </recommendedName>
</protein>
<keyword evidence="3" id="KW-1185">Reference proteome</keyword>
<feature type="region of interest" description="Disordered" evidence="1">
    <location>
        <begin position="305"/>
        <end position="328"/>
    </location>
</feature>
<gene>
    <name evidence="2" type="ORF">ACIBP4_29460</name>
</gene>